<proteinExistence type="predicted"/>
<name>A0A2M8R4G2_9BRAD</name>
<comment type="caution">
    <text evidence="1">The sequence shown here is derived from an EMBL/GenBank/DDBJ whole genome shotgun (WGS) entry which is preliminary data.</text>
</comment>
<keyword evidence="2" id="KW-1185">Reference proteome</keyword>
<dbReference type="EMBL" id="PGVG01000022">
    <property type="protein sequence ID" value="PJG52690.1"/>
    <property type="molecule type" value="Genomic_DNA"/>
</dbReference>
<evidence type="ECO:0000313" key="2">
    <source>
        <dbReference type="Proteomes" id="UP000231194"/>
    </source>
</evidence>
<protein>
    <submittedName>
        <fullName evidence="1">Uncharacterized protein</fullName>
    </submittedName>
</protein>
<gene>
    <name evidence="1" type="ORF">CVM73_23930</name>
</gene>
<dbReference type="AlphaFoldDB" id="A0A2M8R4G2"/>
<sequence length="145" mass="16878">MGRVEFTMLLYVDVINEAPIERLFDEYSQKTFGPKVGWFKEWVEFAGVPSEKRAIVDRVYRNLKEIHSKRNFLVHGETWQGAFYGQHRQAYRVGVVKQNLEYIDEFDRGEHGENVFSLSEVKALTKLCGDTVTDLNFLRGQSLPD</sequence>
<evidence type="ECO:0000313" key="1">
    <source>
        <dbReference type="EMBL" id="PJG52690.1"/>
    </source>
</evidence>
<dbReference type="Proteomes" id="UP000231194">
    <property type="component" value="Unassembled WGS sequence"/>
</dbReference>
<accession>A0A2M8R4G2</accession>
<organism evidence="1 2">
    <name type="scientific">Bradyrhizobium forestalis</name>
    <dbReference type="NCBI Taxonomy" id="1419263"/>
    <lineage>
        <taxon>Bacteria</taxon>
        <taxon>Pseudomonadati</taxon>
        <taxon>Pseudomonadota</taxon>
        <taxon>Alphaproteobacteria</taxon>
        <taxon>Hyphomicrobiales</taxon>
        <taxon>Nitrobacteraceae</taxon>
        <taxon>Bradyrhizobium</taxon>
    </lineage>
</organism>
<reference evidence="1 2" key="1">
    <citation type="submission" date="2017-11" db="EMBL/GenBank/DDBJ databases">
        <title>Bradyrhizobium forestalis sp. nov., an efficient nitrogen-fixing bacterium isolated from nodules of forest legume species in the Amazon.</title>
        <authorList>
            <person name="Costa E.M."/>
            <person name="Guimaraes A."/>
            <person name="Carvalho T.S."/>
            <person name="Rodrigues T.L."/>
            <person name="Ribeiro P.R.A."/>
            <person name="Lebbe L."/>
            <person name="Willems A."/>
            <person name="Moreira F.M.S."/>
        </authorList>
    </citation>
    <scope>NUCLEOTIDE SEQUENCE [LARGE SCALE GENOMIC DNA]</scope>
    <source>
        <strain evidence="1 2">INPA54B</strain>
    </source>
</reference>